<dbReference type="STRING" id="578459.A0A0N8PZD2"/>
<feature type="transmembrane region" description="Helical" evidence="3">
    <location>
        <begin position="12"/>
        <end position="29"/>
    </location>
</feature>
<evidence type="ECO:0008006" key="6">
    <source>
        <dbReference type="Google" id="ProtNLM"/>
    </source>
</evidence>
<keyword evidence="1" id="KW-0732">Signal</keyword>
<evidence type="ECO:0000313" key="4">
    <source>
        <dbReference type="EMBL" id="KPV71997.1"/>
    </source>
</evidence>
<dbReference type="AlphaFoldDB" id="A0A0N8PZD2"/>
<reference evidence="4 5" key="1">
    <citation type="journal article" date="2015" name="Front. Microbiol.">
        <title>Genome sequence of the plant growth promoting endophytic yeast Rhodotorula graminis WP1.</title>
        <authorList>
            <person name="Firrincieli A."/>
            <person name="Otillar R."/>
            <person name="Salamov A."/>
            <person name="Schmutz J."/>
            <person name="Khan Z."/>
            <person name="Redman R.S."/>
            <person name="Fleck N.D."/>
            <person name="Lindquist E."/>
            <person name="Grigoriev I.V."/>
            <person name="Doty S.L."/>
        </authorList>
    </citation>
    <scope>NUCLEOTIDE SEQUENCE [LARGE SCALE GENOMIC DNA]</scope>
    <source>
        <strain evidence="4 5">WP1</strain>
    </source>
</reference>
<gene>
    <name evidence="4" type="ORF">RHOBADRAFT_47178</name>
</gene>
<name>A0A0N8PZD2_RHOGW</name>
<dbReference type="OMA" id="GRINITW"/>
<dbReference type="InterPro" id="IPR036908">
    <property type="entry name" value="RlpA-like_sf"/>
</dbReference>
<proteinExistence type="predicted"/>
<dbReference type="OrthoDB" id="623670at2759"/>
<dbReference type="CDD" id="cd22191">
    <property type="entry name" value="DPBB_RlpA_EXP_N-like"/>
    <property type="match status" value="1"/>
</dbReference>
<evidence type="ECO:0000256" key="3">
    <source>
        <dbReference type="SAM" id="Phobius"/>
    </source>
</evidence>
<keyword evidence="3" id="KW-0812">Transmembrane</keyword>
<dbReference type="EMBL" id="KQ474089">
    <property type="protein sequence ID" value="KPV71997.1"/>
    <property type="molecule type" value="Genomic_DNA"/>
</dbReference>
<protein>
    <recommendedName>
        <fullName evidence="6">RlpA-like protein double-psi beta-barrel domain-containing protein</fullName>
    </recommendedName>
</protein>
<dbReference type="InterPro" id="IPR051477">
    <property type="entry name" value="Expansin_CellWall"/>
</dbReference>
<accession>A0A0N8PZD2</accession>
<keyword evidence="5" id="KW-1185">Reference proteome</keyword>
<feature type="compositionally biased region" description="Low complexity" evidence="2">
    <location>
        <begin position="72"/>
        <end position="84"/>
    </location>
</feature>
<dbReference type="RefSeq" id="XP_018268046.1">
    <property type="nucleotide sequence ID" value="XM_018414942.1"/>
</dbReference>
<dbReference type="PANTHER" id="PTHR31836:SF28">
    <property type="entry name" value="SRCR DOMAIN-CONTAINING PROTEIN-RELATED"/>
    <property type="match status" value="1"/>
</dbReference>
<keyword evidence="3" id="KW-0472">Membrane</keyword>
<dbReference type="PANTHER" id="PTHR31836">
    <property type="match status" value="1"/>
</dbReference>
<evidence type="ECO:0000256" key="2">
    <source>
        <dbReference type="SAM" id="MobiDB-lite"/>
    </source>
</evidence>
<dbReference type="Proteomes" id="UP000053890">
    <property type="component" value="Unassembled WGS sequence"/>
</dbReference>
<feature type="compositionally biased region" description="Basic and acidic residues" evidence="2">
    <location>
        <begin position="94"/>
        <end position="107"/>
    </location>
</feature>
<feature type="compositionally biased region" description="Low complexity" evidence="2">
    <location>
        <begin position="108"/>
        <end position="132"/>
    </location>
</feature>
<feature type="compositionally biased region" description="Low complexity" evidence="2">
    <location>
        <begin position="36"/>
        <end position="60"/>
    </location>
</feature>
<organism evidence="4 5">
    <name type="scientific">Rhodotorula graminis (strain WP1)</name>
    <dbReference type="NCBI Taxonomy" id="578459"/>
    <lineage>
        <taxon>Eukaryota</taxon>
        <taxon>Fungi</taxon>
        <taxon>Dikarya</taxon>
        <taxon>Basidiomycota</taxon>
        <taxon>Pucciniomycotina</taxon>
        <taxon>Microbotryomycetes</taxon>
        <taxon>Sporidiobolales</taxon>
        <taxon>Sporidiobolaceae</taxon>
        <taxon>Rhodotorula</taxon>
    </lineage>
</organism>
<dbReference type="Gene3D" id="2.40.40.10">
    <property type="entry name" value="RlpA-like domain"/>
    <property type="match status" value="1"/>
</dbReference>
<evidence type="ECO:0000256" key="1">
    <source>
        <dbReference type="ARBA" id="ARBA00022729"/>
    </source>
</evidence>
<keyword evidence="3" id="KW-1133">Transmembrane helix</keyword>
<dbReference type="GeneID" id="28975390"/>
<feature type="compositionally biased region" description="Polar residues" evidence="2">
    <location>
        <begin position="62"/>
        <end position="71"/>
    </location>
</feature>
<feature type="region of interest" description="Disordered" evidence="2">
    <location>
        <begin position="36"/>
        <end position="132"/>
    </location>
</feature>
<evidence type="ECO:0000313" key="5">
    <source>
        <dbReference type="Proteomes" id="UP000053890"/>
    </source>
</evidence>
<sequence>MLSFAHFSPPPAIGVGLLGVCVLAWWLFFGASRTDTPSPTAPSTTAMTATVSAAAASPTSLGPPTSLDNVQPSSSPTASPSPASDMDDSVENTMRADAKASEPKASETARSTSGSSAAKSSGTDSAASSSETWTGKATFYQQRGVAGNCGKVNAESALICALQTKLYADGKNCGRKIRLTRSDNGESVEVEVADQCPSCVEEGYVDLSEGAYDKLGTRDEGWFDMSWYFID</sequence>
<dbReference type="SUPFAM" id="SSF50685">
    <property type="entry name" value="Barwin-like endoglucanases"/>
    <property type="match status" value="1"/>
</dbReference>